<dbReference type="PANTHER" id="PTHR44167:SF18">
    <property type="entry name" value="PROTEIN KINASE DOMAIN-CONTAINING PROTEIN"/>
    <property type="match status" value="1"/>
</dbReference>
<evidence type="ECO:0000313" key="2">
    <source>
        <dbReference type="EMBL" id="CAD8082732.1"/>
    </source>
</evidence>
<organism evidence="2 3">
    <name type="scientific">Paramecium primaurelia</name>
    <dbReference type="NCBI Taxonomy" id="5886"/>
    <lineage>
        <taxon>Eukaryota</taxon>
        <taxon>Sar</taxon>
        <taxon>Alveolata</taxon>
        <taxon>Ciliophora</taxon>
        <taxon>Intramacronucleata</taxon>
        <taxon>Oligohymenophorea</taxon>
        <taxon>Peniculida</taxon>
        <taxon>Parameciidae</taxon>
        <taxon>Paramecium</taxon>
    </lineage>
</organism>
<name>A0A8S1MTL5_PARPR</name>
<feature type="domain" description="Protein kinase" evidence="1">
    <location>
        <begin position="311"/>
        <end position="548"/>
    </location>
</feature>
<dbReference type="AlphaFoldDB" id="A0A8S1MTL5"/>
<dbReference type="GO" id="GO:0004674">
    <property type="term" value="F:protein serine/threonine kinase activity"/>
    <property type="evidence" value="ECO:0007669"/>
    <property type="project" value="TreeGrafter"/>
</dbReference>
<dbReference type="PANTHER" id="PTHR44167">
    <property type="entry name" value="OVARIAN-SPECIFIC SERINE/THREONINE-PROTEIN KINASE LOK-RELATED"/>
    <property type="match status" value="1"/>
</dbReference>
<feature type="domain" description="Protein kinase" evidence="1">
    <location>
        <begin position="21"/>
        <end position="284"/>
    </location>
</feature>
<evidence type="ECO:0000259" key="1">
    <source>
        <dbReference type="PROSITE" id="PS50011"/>
    </source>
</evidence>
<dbReference type="SMART" id="SM00220">
    <property type="entry name" value="S_TKc"/>
    <property type="match status" value="2"/>
</dbReference>
<dbReference type="EMBL" id="CAJJDM010000071">
    <property type="protein sequence ID" value="CAD8082732.1"/>
    <property type="molecule type" value="Genomic_DNA"/>
</dbReference>
<dbReference type="Pfam" id="PF00069">
    <property type="entry name" value="Pkinase"/>
    <property type="match status" value="2"/>
</dbReference>
<comment type="caution">
    <text evidence="2">The sequence shown here is derived from an EMBL/GenBank/DDBJ whole genome shotgun (WGS) entry which is preliminary data.</text>
</comment>
<accession>A0A8S1MTL5</accession>
<sequence length="548" mass="65011">MYNLVNKVIDAQTIQYPKRQFYIIKQLENTYEGGLYIANAQEWGDNSQQYALKIKKEMRDDEKALISFLIQEQNNKKRNDQNQLSNHIIQIYDYFECQQHHILVMEISQQNLLEYITQNTNISISEKERICYQITLPILWFHQKKYIHRDIKLENFIKVGNIFKLIDFGNVKQSNPSDKKTKQIGSLIYQAPEILQNSNMYTEKVDIWSLACVFYEVLSGLPLFDGQTYEQINTQILDKNYVLTKINQLNSSQQIKTLLIKMLVYEESQRLTIQYVYNELNQYLNNTPVNKMTIQDENICAYSTKFPNRKFKIIQQLGQGGEGKVYLCQSIDWGINDKNKFALKFLQNSNPDEISFIRNLITNENQYNQTQQMKNISGLIKIFDTFQWNKQDVIVMEVGQDLLKYLNQYQQLKMQYKLKILIQVQFFNQFFKLSQSIQQLHELKQIHKDIKPESFVIVGYEFKLINFGFVRNSFGIGNTISQEASPYQAPEIVQNSHGYTFSVDIWSLGCKLIIKQLHNKFNSLIKNFWRINQIRMIYLKIQRVFQYK</sequence>
<reference evidence="2" key="1">
    <citation type="submission" date="2021-01" db="EMBL/GenBank/DDBJ databases">
        <authorList>
            <consortium name="Genoscope - CEA"/>
            <person name="William W."/>
        </authorList>
    </citation>
    <scope>NUCLEOTIDE SEQUENCE</scope>
</reference>
<dbReference type="GO" id="GO:0005737">
    <property type="term" value="C:cytoplasm"/>
    <property type="evidence" value="ECO:0007669"/>
    <property type="project" value="TreeGrafter"/>
</dbReference>
<dbReference type="GO" id="GO:0005524">
    <property type="term" value="F:ATP binding"/>
    <property type="evidence" value="ECO:0007669"/>
    <property type="project" value="InterPro"/>
</dbReference>
<gene>
    <name evidence="2" type="ORF">PPRIM_AZ9-3.1.T0680131</name>
</gene>
<evidence type="ECO:0000313" key="3">
    <source>
        <dbReference type="Proteomes" id="UP000688137"/>
    </source>
</evidence>
<dbReference type="CDD" id="cd00180">
    <property type="entry name" value="PKc"/>
    <property type="match status" value="1"/>
</dbReference>
<proteinExistence type="predicted"/>
<protein>
    <recommendedName>
        <fullName evidence="1">Protein kinase domain-containing protein</fullName>
    </recommendedName>
</protein>
<dbReference type="PROSITE" id="PS50011">
    <property type="entry name" value="PROTEIN_KINASE_DOM"/>
    <property type="match status" value="2"/>
</dbReference>
<dbReference type="GO" id="GO:0044773">
    <property type="term" value="P:mitotic DNA damage checkpoint signaling"/>
    <property type="evidence" value="ECO:0007669"/>
    <property type="project" value="TreeGrafter"/>
</dbReference>
<dbReference type="Proteomes" id="UP000688137">
    <property type="component" value="Unassembled WGS sequence"/>
</dbReference>
<dbReference type="GO" id="GO:0005634">
    <property type="term" value="C:nucleus"/>
    <property type="evidence" value="ECO:0007669"/>
    <property type="project" value="TreeGrafter"/>
</dbReference>
<keyword evidence="3" id="KW-1185">Reference proteome</keyword>
<dbReference type="InterPro" id="IPR000719">
    <property type="entry name" value="Prot_kinase_dom"/>
</dbReference>